<name>A0A1R3RCG2_ASPC5</name>
<keyword evidence="1" id="KW-1133">Transmembrane helix</keyword>
<keyword evidence="1" id="KW-0472">Membrane</keyword>
<sequence>GSWGCNVYPNVADAAGGDEQTPGFSLSEMDLEYLMHNMGFIPRFLLFLFRALISRP</sequence>
<keyword evidence="1" id="KW-0812">Transmembrane</keyword>
<accession>A0A1R3RCG2</accession>
<organism evidence="2 3">
    <name type="scientific">Aspergillus carbonarius (strain ITEM 5010)</name>
    <dbReference type="NCBI Taxonomy" id="602072"/>
    <lineage>
        <taxon>Eukaryota</taxon>
        <taxon>Fungi</taxon>
        <taxon>Dikarya</taxon>
        <taxon>Ascomycota</taxon>
        <taxon>Pezizomycotina</taxon>
        <taxon>Eurotiomycetes</taxon>
        <taxon>Eurotiomycetidae</taxon>
        <taxon>Eurotiales</taxon>
        <taxon>Aspergillaceae</taxon>
        <taxon>Aspergillus</taxon>
        <taxon>Aspergillus subgen. Circumdati</taxon>
    </lineage>
</organism>
<protein>
    <submittedName>
        <fullName evidence="2">Uncharacterized protein</fullName>
    </submittedName>
</protein>
<evidence type="ECO:0000256" key="1">
    <source>
        <dbReference type="SAM" id="Phobius"/>
    </source>
</evidence>
<dbReference type="Proteomes" id="UP000188318">
    <property type="component" value="Unassembled WGS sequence"/>
</dbReference>
<feature type="non-terminal residue" evidence="2">
    <location>
        <position position="1"/>
    </location>
</feature>
<evidence type="ECO:0000313" key="3">
    <source>
        <dbReference type="Proteomes" id="UP000188318"/>
    </source>
</evidence>
<proteinExistence type="predicted"/>
<dbReference type="AlphaFoldDB" id="A0A1R3RCG2"/>
<gene>
    <name evidence="2" type="ORF">ASPCADRAFT_210584</name>
</gene>
<keyword evidence="3" id="KW-1185">Reference proteome</keyword>
<dbReference type="VEuPathDB" id="FungiDB:ASPCADRAFT_210584"/>
<dbReference type="EMBL" id="KV907508">
    <property type="protein sequence ID" value="OOF92171.1"/>
    <property type="molecule type" value="Genomic_DNA"/>
</dbReference>
<feature type="transmembrane region" description="Helical" evidence="1">
    <location>
        <begin position="33"/>
        <end position="53"/>
    </location>
</feature>
<reference evidence="3" key="1">
    <citation type="journal article" date="2017" name="Genome Biol.">
        <title>Comparative genomics reveals high biological diversity and specific adaptations in the industrially and medically important fungal genus Aspergillus.</title>
        <authorList>
            <person name="de Vries R.P."/>
            <person name="Riley R."/>
            <person name="Wiebenga A."/>
            <person name="Aguilar-Osorio G."/>
            <person name="Amillis S."/>
            <person name="Uchima C.A."/>
            <person name="Anderluh G."/>
            <person name="Asadollahi M."/>
            <person name="Askin M."/>
            <person name="Barry K."/>
            <person name="Battaglia E."/>
            <person name="Bayram O."/>
            <person name="Benocci T."/>
            <person name="Braus-Stromeyer S.A."/>
            <person name="Caldana C."/>
            <person name="Canovas D."/>
            <person name="Cerqueira G.C."/>
            <person name="Chen F."/>
            <person name="Chen W."/>
            <person name="Choi C."/>
            <person name="Clum A."/>
            <person name="Dos Santos R.A."/>
            <person name="Damasio A.R."/>
            <person name="Diallinas G."/>
            <person name="Emri T."/>
            <person name="Fekete E."/>
            <person name="Flipphi M."/>
            <person name="Freyberg S."/>
            <person name="Gallo A."/>
            <person name="Gournas C."/>
            <person name="Habgood R."/>
            <person name="Hainaut M."/>
            <person name="Harispe M.L."/>
            <person name="Henrissat B."/>
            <person name="Hilden K.S."/>
            <person name="Hope R."/>
            <person name="Hossain A."/>
            <person name="Karabika E."/>
            <person name="Karaffa L."/>
            <person name="Karanyi Z."/>
            <person name="Krasevec N."/>
            <person name="Kuo A."/>
            <person name="Kusch H."/>
            <person name="LaButti K."/>
            <person name="Lagendijk E.L."/>
            <person name="Lapidus A."/>
            <person name="Levasseur A."/>
            <person name="Lindquist E."/>
            <person name="Lipzen A."/>
            <person name="Logrieco A.F."/>
            <person name="MacCabe A."/>
            <person name="Maekelae M.R."/>
            <person name="Malavazi I."/>
            <person name="Melin P."/>
            <person name="Meyer V."/>
            <person name="Mielnichuk N."/>
            <person name="Miskei M."/>
            <person name="Molnar A.P."/>
            <person name="Mule G."/>
            <person name="Ngan C.Y."/>
            <person name="Orejas M."/>
            <person name="Orosz E."/>
            <person name="Ouedraogo J.P."/>
            <person name="Overkamp K.M."/>
            <person name="Park H.-S."/>
            <person name="Perrone G."/>
            <person name="Piumi F."/>
            <person name="Punt P.J."/>
            <person name="Ram A.F."/>
            <person name="Ramon A."/>
            <person name="Rauscher S."/>
            <person name="Record E."/>
            <person name="Riano-Pachon D.M."/>
            <person name="Robert V."/>
            <person name="Roehrig J."/>
            <person name="Ruller R."/>
            <person name="Salamov A."/>
            <person name="Salih N.S."/>
            <person name="Samson R.A."/>
            <person name="Sandor E."/>
            <person name="Sanguinetti M."/>
            <person name="Schuetze T."/>
            <person name="Sepcic K."/>
            <person name="Shelest E."/>
            <person name="Sherlock G."/>
            <person name="Sophianopoulou V."/>
            <person name="Squina F.M."/>
            <person name="Sun H."/>
            <person name="Susca A."/>
            <person name="Todd R.B."/>
            <person name="Tsang A."/>
            <person name="Unkles S.E."/>
            <person name="van de Wiele N."/>
            <person name="van Rossen-Uffink D."/>
            <person name="Oliveira J.V."/>
            <person name="Vesth T.C."/>
            <person name="Visser J."/>
            <person name="Yu J.-H."/>
            <person name="Zhou M."/>
            <person name="Andersen M.R."/>
            <person name="Archer D.B."/>
            <person name="Baker S.E."/>
            <person name="Benoit I."/>
            <person name="Brakhage A.A."/>
            <person name="Braus G.H."/>
            <person name="Fischer R."/>
            <person name="Frisvad J.C."/>
            <person name="Goldman G.H."/>
            <person name="Houbraken J."/>
            <person name="Oakley B."/>
            <person name="Pocsi I."/>
            <person name="Scazzocchio C."/>
            <person name="Seiboth B."/>
            <person name="vanKuyk P.A."/>
            <person name="Wortman J."/>
            <person name="Dyer P.S."/>
            <person name="Grigoriev I.V."/>
        </authorList>
    </citation>
    <scope>NUCLEOTIDE SEQUENCE [LARGE SCALE GENOMIC DNA]</scope>
    <source>
        <strain evidence="3">ITEM 5010</strain>
    </source>
</reference>
<evidence type="ECO:0000313" key="2">
    <source>
        <dbReference type="EMBL" id="OOF92171.1"/>
    </source>
</evidence>